<accession>A0ABM7KSS9</accession>
<protein>
    <submittedName>
        <fullName evidence="1">Uncharacterized protein</fullName>
    </submittedName>
</protein>
<evidence type="ECO:0000313" key="1">
    <source>
        <dbReference type="EMBL" id="BBZ14050.1"/>
    </source>
</evidence>
<evidence type="ECO:0000313" key="2">
    <source>
        <dbReference type="Proteomes" id="UP000467379"/>
    </source>
</evidence>
<sequence>MDAEGVALAVALDEVLDLAAVPFSEPPHAATARVVAPATATSARVSRCLGTAVNPTAPVDPVMLAIGYEAAVRVESA</sequence>
<keyword evidence="2" id="KW-1185">Reference proteome</keyword>
<dbReference type="EMBL" id="AP022606">
    <property type="protein sequence ID" value="BBZ14050.1"/>
    <property type="molecule type" value="Genomic_DNA"/>
</dbReference>
<gene>
    <name evidence="1" type="ORF">MBRA_42450</name>
</gene>
<reference evidence="1 2" key="1">
    <citation type="journal article" date="2019" name="Emerg. Microbes Infect.">
        <title>Comprehensive subspecies identification of 175 nontuberculous mycobacteria species based on 7547 genomic profiles.</title>
        <authorList>
            <person name="Matsumoto Y."/>
            <person name="Kinjo T."/>
            <person name="Motooka D."/>
            <person name="Nabeya D."/>
            <person name="Jung N."/>
            <person name="Uechi K."/>
            <person name="Horii T."/>
            <person name="Iida T."/>
            <person name="Fujita J."/>
            <person name="Nakamura S."/>
        </authorList>
    </citation>
    <scope>NUCLEOTIDE SEQUENCE [LARGE SCALE GENOMIC DNA]</scope>
    <source>
        <strain evidence="1 2">JCM 12687</strain>
    </source>
</reference>
<name>A0ABM7KSS9_9MYCO</name>
<proteinExistence type="predicted"/>
<dbReference type="Proteomes" id="UP000467379">
    <property type="component" value="Chromosome"/>
</dbReference>
<organism evidence="1 2">
    <name type="scientific">Mycobacterium branderi</name>
    <dbReference type="NCBI Taxonomy" id="43348"/>
    <lineage>
        <taxon>Bacteria</taxon>
        <taxon>Bacillati</taxon>
        <taxon>Actinomycetota</taxon>
        <taxon>Actinomycetes</taxon>
        <taxon>Mycobacteriales</taxon>
        <taxon>Mycobacteriaceae</taxon>
        <taxon>Mycobacterium</taxon>
    </lineage>
</organism>